<evidence type="ECO:0000313" key="2">
    <source>
        <dbReference type="Proteomes" id="UP001165343"/>
    </source>
</evidence>
<organism evidence="1 2">
    <name type="scientific">Sphingomonas anseongensis</name>
    <dbReference type="NCBI Taxonomy" id="2908207"/>
    <lineage>
        <taxon>Bacteria</taxon>
        <taxon>Pseudomonadati</taxon>
        <taxon>Pseudomonadota</taxon>
        <taxon>Alphaproteobacteria</taxon>
        <taxon>Sphingomonadales</taxon>
        <taxon>Sphingomonadaceae</taxon>
        <taxon>Sphingomonas</taxon>
    </lineage>
</organism>
<reference evidence="1" key="1">
    <citation type="submission" date="2022-05" db="EMBL/GenBank/DDBJ databases">
        <authorList>
            <person name="Jo J.-H."/>
            <person name="Im W.-T."/>
        </authorList>
    </citation>
    <scope>NUCLEOTIDE SEQUENCE</scope>
    <source>
        <strain evidence="1">RG327</strain>
    </source>
</reference>
<comment type="caution">
    <text evidence="1">The sequence shown here is derived from an EMBL/GenBank/DDBJ whole genome shotgun (WGS) entry which is preliminary data.</text>
</comment>
<evidence type="ECO:0000313" key="1">
    <source>
        <dbReference type="EMBL" id="MCL6677892.1"/>
    </source>
</evidence>
<dbReference type="Proteomes" id="UP001165343">
    <property type="component" value="Unassembled WGS sequence"/>
</dbReference>
<proteinExistence type="predicted"/>
<dbReference type="EMBL" id="JAMGBC010000001">
    <property type="protein sequence ID" value="MCL6677892.1"/>
    <property type="molecule type" value="Genomic_DNA"/>
</dbReference>
<name>A0ABT0RCB1_9SPHN</name>
<gene>
    <name evidence="1" type="ORF">LZ519_00950</name>
</gene>
<accession>A0ABT0RCB1</accession>
<keyword evidence="2" id="KW-1185">Reference proteome</keyword>
<sequence length="79" mass="8761">MISLLMALMLSPADSIGDSRFILRDPLQGATPVTDKDLRPARQPYCRTEADVQRAVAQVRNGEPGDCFVKDAAAFNRRR</sequence>
<dbReference type="RefSeq" id="WP_249866878.1">
    <property type="nucleotide sequence ID" value="NZ_JAMGBC010000001.1"/>
</dbReference>
<protein>
    <submittedName>
        <fullName evidence="1">Uncharacterized protein</fullName>
    </submittedName>
</protein>